<dbReference type="Pfam" id="PF13689">
    <property type="entry name" value="DUF4154"/>
    <property type="match status" value="1"/>
</dbReference>
<comment type="caution">
    <text evidence="2">The sequence shown here is derived from an EMBL/GenBank/DDBJ whole genome shotgun (WGS) entry which is preliminary data.</text>
</comment>
<feature type="chain" id="PRO_5005644230" description="Transmembrane protein" evidence="1">
    <location>
        <begin position="22"/>
        <end position="164"/>
    </location>
</feature>
<dbReference type="RefSeq" id="WP_046557636.1">
    <property type="nucleotide sequence ID" value="NZ_LAHO01000009.1"/>
</dbReference>
<dbReference type="InterPro" id="IPR025293">
    <property type="entry name" value="YfiR/HmsC-like"/>
</dbReference>
<evidence type="ECO:0000313" key="2">
    <source>
        <dbReference type="EMBL" id="KKO45462.1"/>
    </source>
</evidence>
<organism evidence="2 3">
    <name type="scientific">Arsukibacterium ikkense</name>
    <dbReference type="NCBI Taxonomy" id="336831"/>
    <lineage>
        <taxon>Bacteria</taxon>
        <taxon>Pseudomonadati</taxon>
        <taxon>Pseudomonadota</taxon>
        <taxon>Gammaproteobacteria</taxon>
        <taxon>Chromatiales</taxon>
        <taxon>Chromatiaceae</taxon>
        <taxon>Arsukibacterium</taxon>
    </lineage>
</organism>
<proteinExistence type="predicted"/>
<accession>A0A0M2V3M7</accession>
<feature type="signal peptide" evidence="1">
    <location>
        <begin position="1"/>
        <end position="21"/>
    </location>
</feature>
<evidence type="ECO:0000256" key="1">
    <source>
        <dbReference type="SAM" id="SignalP"/>
    </source>
</evidence>
<sequence length="164" mass="18125">MRWLTALLLLSSALLAPAIQAQSAEASLKAALLYRFVQYSEWSANVPERQHYCIGGDPEVFTALTAMLQQSEEQVTLLTDANEAATCTVLFLSLHLAKQADWGLLLQSPARLTVVEGAELFRKGAMFGLIAEPQRISFRVNLTLARQNGFHLSAQMLKLAKEIH</sequence>
<name>A0A0M2V3M7_9GAMM</name>
<reference evidence="2 3" key="1">
    <citation type="submission" date="2015-03" db="EMBL/GenBank/DDBJ databases">
        <title>Draft genome sequences of two protease-producing strains of Arsukibacterium isolated from two cold and alkaline environments.</title>
        <authorList>
            <person name="Lylloff J.E."/>
            <person name="Skov L.B."/>
            <person name="Jepsen M."/>
            <person name="Hallin P.F."/>
            <person name="Sorensen S.J."/>
            <person name="Stougaard P."/>
            <person name="Glaring M.A."/>
        </authorList>
    </citation>
    <scope>NUCLEOTIDE SEQUENCE [LARGE SCALE GENOMIC DNA]</scope>
    <source>
        <strain evidence="2 3">GCM72</strain>
    </source>
</reference>
<evidence type="ECO:0008006" key="4">
    <source>
        <dbReference type="Google" id="ProtNLM"/>
    </source>
</evidence>
<dbReference type="Proteomes" id="UP000034228">
    <property type="component" value="Unassembled WGS sequence"/>
</dbReference>
<dbReference type="EMBL" id="LAHO01000009">
    <property type="protein sequence ID" value="KKO45462.1"/>
    <property type="molecule type" value="Genomic_DNA"/>
</dbReference>
<protein>
    <recommendedName>
        <fullName evidence="4">Transmembrane protein</fullName>
    </recommendedName>
</protein>
<dbReference type="STRING" id="336831.WG68_10465"/>
<gene>
    <name evidence="2" type="ORF">WG68_10465</name>
</gene>
<evidence type="ECO:0000313" key="3">
    <source>
        <dbReference type="Proteomes" id="UP000034228"/>
    </source>
</evidence>
<dbReference type="OrthoDB" id="277577at2"/>
<dbReference type="AlphaFoldDB" id="A0A0M2V3M7"/>
<keyword evidence="1" id="KW-0732">Signal</keyword>
<keyword evidence="3" id="KW-1185">Reference proteome</keyword>